<reference evidence="3" key="2">
    <citation type="submission" date="2018-10" db="EMBL/GenBank/DDBJ databases">
        <authorList>
            <person name="Fan Y."/>
            <person name="Timp W."/>
            <person name="Bergman Y."/>
            <person name="Tamma P."/>
            <person name="Simner P."/>
        </authorList>
    </citation>
    <scope>NUCLEOTIDE SEQUENCE</scope>
    <source>
        <strain evidence="3">KLPN_104</strain>
    </source>
</reference>
<dbReference type="EMBL" id="RDAM01000001">
    <property type="protein sequence ID" value="RRF08428.1"/>
    <property type="molecule type" value="Genomic_DNA"/>
</dbReference>
<dbReference type="KEGG" id="kpnu:LI86_19905"/>
<dbReference type="EMBL" id="CP068602">
    <property type="protein sequence ID" value="QQZ70432.1"/>
    <property type="molecule type" value="Genomic_DNA"/>
</dbReference>
<dbReference type="GO" id="GO:0003677">
    <property type="term" value="F:DNA binding"/>
    <property type="evidence" value="ECO:0007669"/>
    <property type="project" value="UniProtKB-KW"/>
</dbReference>
<dbReference type="Proteomes" id="UP000259364">
    <property type="component" value="Unassembled WGS sequence"/>
</dbReference>
<reference evidence="3 8" key="3">
    <citation type="journal article" date="2019" name="Antimicrob. Agents Chemother.">
        <title>Applying Rapid Whole Genome Sequencing to Predict Phenotypic Antimicrobial Susceptibility Testing Results Among Carbapenem-Resistant Klebsiella pneumoniae Clinical Isolates.</title>
        <authorList>
            <person name="Tamma P.D."/>
            <person name="Fan Y."/>
            <person name="Bergman Y."/>
            <person name="Pertea G."/>
            <person name="Kazmi A."/>
            <person name="Lewis S."/>
            <person name="Carroll K.C."/>
            <person name="Schatz M.C."/>
            <person name="Timp W."/>
            <person name="Simner P.J."/>
        </authorList>
    </citation>
    <scope>NUCLEOTIDE SEQUENCE [LARGE SCALE GENOMIC DNA]</scope>
    <source>
        <strain evidence="3 8">KLPN_104</strain>
    </source>
</reference>
<accession>A0A1L5D577</accession>
<evidence type="ECO:0000313" key="2">
    <source>
        <dbReference type="EMBL" id="QQZ70432.1"/>
    </source>
</evidence>
<reference evidence="6 7" key="1">
    <citation type="submission" date="2018-08" db="EMBL/GenBank/DDBJ databases">
        <authorList>
            <consortium name="Pathogen Informatics"/>
        </authorList>
    </citation>
    <scope>NUCLEOTIDE SEQUENCE [LARGE SCALE GENOMIC DNA]</scope>
    <source>
        <strain evidence="4 6">EuSCAPE_GR003</strain>
        <strain evidence="5 7">EuSCAPE_UK014</strain>
    </source>
</reference>
<organism evidence="4 6">
    <name type="scientific">Klebsiella pneumoniae</name>
    <dbReference type="NCBI Taxonomy" id="573"/>
    <lineage>
        <taxon>Bacteria</taxon>
        <taxon>Pseudomonadati</taxon>
        <taxon>Pseudomonadota</taxon>
        <taxon>Gammaproteobacteria</taxon>
        <taxon>Enterobacterales</taxon>
        <taxon>Enterobacteriaceae</taxon>
        <taxon>Klebsiella/Raoultella group</taxon>
        <taxon>Klebsiella</taxon>
        <taxon>Klebsiella pneumoniae complex</taxon>
    </lineage>
</organism>
<dbReference type="EMBL" id="UJHH01000005">
    <property type="protein sequence ID" value="SWF70812.1"/>
    <property type="molecule type" value="Genomic_DNA"/>
</dbReference>
<evidence type="ECO:0000313" key="9">
    <source>
        <dbReference type="Proteomes" id="UP000595568"/>
    </source>
</evidence>
<dbReference type="InterPro" id="IPR017880">
    <property type="entry name" value="KilA_N"/>
</dbReference>
<sequence length="251" mass="28188">MSNIIPMNYDDRSFPFTADCWFNATVAAKHHGKLPKDWLKTEATKIYIAELAEELGIASSGVKEDFSPLLVRVEKGRNGGTWLHPELAVEFARWLSVKFARACDRHIKNLLLSKNFQLTEDQIVGLMVCQQPTSWEKRFKDPFYQALSKMSGLPYFGHIGGCPALFGQITSRWVYGVALPDYVYQAAKQAAGDSKEKIHQHLKPDALEKVEQQLIAVTNIASCSIDQKDFEARCMAAFPVKGQMKLLYAAA</sequence>
<keyword evidence="3" id="KW-0238">DNA-binding</keyword>
<accession>A0A0J2GAF9</accession>
<dbReference type="SUPFAM" id="SSF54616">
    <property type="entry name" value="DNA-binding domain of Mlu1-box binding protein MBP1"/>
    <property type="match status" value="1"/>
</dbReference>
<dbReference type="InterPro" id="IPR018004">
    <property type="entry name" value="KilA/APSES_HTH"/>
</dbReference>
<dbReference type="InterPro" id="IPR018874">
    <property type="entry name" value="Phage_Mx8_p63_C"/>
</dbReference>
<dbReference type="SMART" id="SM01252">
    <property type="entry name" value="KilA-N"/>
    <property type="match status" value="1"/>
</dbReference>
<dbReference type="RefSeq" id="WP_004151261.1">
    <property type="nucleotide sequence ID" value="NZ_AP023453.1"/>
</dbReference>
<evidence type="ECO:0000313" key="7">
    <source>
        <dbReference type="Proteomes" id="UP000259364"/>
    </source>
</evidence>
<dbReference type="Proteomes" id="UP000595568">
    <property type="component" value="Chromosome"/>
</dbReference>
<feature type="domain" description="KilA-N" evidence="1">
    <location>
        <begin position="3"/>
        <end position="110"/>
    </location>
</feature>
<dbReference type="PROSITE" id="PS51301">
    <property type="entry name" value="KILA_N"/>
    <property type="match status" value="1"/>
</dbReference>
<dbReference type="Pfam" id="PF04383">
    <property type="entry name" value="KilA-N"/>
    <property type="match status" value="1"/>
</dbReference>
<evidence type="ECO:0000313" key="3">
    <source>
        <dbReference type="EMBL" id="RRF08428.1"/>
    </source>
</evidence>
<dbReference type="AlphaFoldDB" id="A0A0J2GAF9"/>
<evidence type="ECO:0000313" key="6">
    <source>
        <dbReference type="Proteomes" id="UP000258905"/>
    </source>
</evidence>
<protein>
    <submittedName>
        <fullName evidence="3">DNA-binding protein</fullName>
    </submittedName>
    <submittedName>
        <fullName evidence="2 4">KilA-N domain</fullName>
    </submittedName>
</protein>
<reference evidence="2 9" key="4">
    <citation type="submission" date="2021-01" db="EMBL/GenBank/DDBJ databases">
        <title>Genome sequencing of apramycin resistant K. pneumoniae.</title>
        <authorList>
            <person name="Chen L."/>
            <person name="Kreiswirth B."/>
        </authorList>
    </citation>
    <scope>NUCLEOTIDE SEQUENCE [LARGE SCALE GENOMIC DNA]</scope>
    <source>
        <strain evidence="2 9">59493</strain>
    </source>
</reference>
<dbReference type="EMBL" id="UIUC01000004">
    <property type="protein sequence ID" value="SVN63588.1"/>
    <property type="molecule type" value="Genomic_DNA"/>
</dbReference>
<proteinExistence type="predicted"/>
<gene>
    <name evidence="3" type="ORF">EAO17_20595</name>
    <name evidence="2" type="ORF">JMZ77_19895</name>
    <name evidence="4" type="ORF">SAMEA3649591_01683</name>
    <name evidence="5" type="ORF">SAMEA3720909_01497</name>
</gene>
<evidence type="ECO:0000259" key="1">
    <source>
        <dbReference type="PROSITE" id="PS51301"/>
    </source>
</evidence>
<evidence type="ECO:0000313" key="8">
    <source>
        <dbReference type="Proteomes" id="UP000275975"/>
    </source>
</evidence>
<evidence type="ECO:0000313" key="4">
    <source>
        <dbReference type="EMBL" id="SVN63588.1"/>
    </source>
</evidence>
<dbReference type="KEGG" id="kpne:KU54_020075"/>
<name>A0A0J2GAF9_KLEPN</name>
<dbReference type="Proteomes" id="UP000258905">
    <property type="component" value="Unassembled WGS sequence"/>
</dbReference>
<dbReference type="Pfam" id="PF10546">
    <property type="entry name" value="P63C"/>
    <property type="match status" value="1"/>
</dbReference>
<dbReference type="Proteomes" id="UP000275975">
    <property type="component" value="Unassembled WGS sequence"/>
</dbReference>
<dbReference type="InterPro" id="IPR036887">
    <property type="entry name" value="HTH_APSES_sf"/>
</dbReference>
<evidence type="ECO:0000313" key="5">
    <source>
        <dbReference type="EMBL" id="SWF70812.1"/>
    </source>
</evidence>